<dbReference type="InterPro" id="IPR007890">
    <property type="entry name" value="CHASE2"/>
</dbReference>
<gene>
    <name evidence="3" type="ORF">GYA55_11075</name>
</gene>
<keyword evidence="1" id="KW-0472">Membrane</keyword>
<comment type="caution">
    <text evidence="3">The sequence shown here is derived from an EMBL/GenBank/DDBJ whole genome shotgun (WGS) entry which is preliminary data.</text>
</comment>
<feature type="domain" description="Guanylate cyclase" evidence="2">
    <location>
        <begin position="310"/>
        <end position="439"/>
    </location>
</feature>
<keyword evidence="1" id="KW-1133">Transmembrane helix</keyword>
<protein>
    <submittedName>
        <fullName evidence="3">Adenylate/guanylate cyclase domain-containing protein</fullName>
    </submittedName>
</protein>
<dbReference type="Proteomes" id="UP000524246">
    <property type="component" value="Unassembled WGS sequence"/>
</dbReference>
<dbReference type="InterPro" id="IPR029787">
    <property type="entry name" value="Nucleotide_cyclase"/>
</dbReference>
<dbReference type="InterPro" id="IPR001054">
    <property type="entry name" value="A/G_cyclase"/>
</dbReference>
<evidence type="ECO:0000313" key="3">
    <source>
        <dbReference type="EMBL" id="NMC63693.1"/>
    </source>
</evidence>
<dbReference type="CDD" id="cd07302">
    <property type="entry name" value="CHD"/>
    <property type="match status" value="1"/>
</dbReference>
<sequence>GEGPSPDADKDLSQAIGSMPTVIGADTGFTKHGQGASHYSLERLLEPYSDFAISAESVGLTKMPLDDGVVRRFLLPRSNLTKNFPQLYQAAVGVNSEQKGLPSDRDLIWYYGPPGEGIISYPYHTVILDSDRIPPERFKDKIVFVGLYLRTALGPAQKDSFETPFRGEQMFGVEIQATAAANLLQRKWVQRMPIFAELVWLGFLTLGLSLLMIRFRPQWGFLILFISVIAWMLIAYAAFLSHIFMPGSLLFFMVLPAVYTMSTLRYYIETFHAQQEVERAFRLYLPPEMARQMRSNPQALKPGGEELIGTALFTDIAGFTKVSEKMKPSEVSAMLNAYFTKIIDVIFEYEGTLIEFMGDAVYVIWGAPIKRPDHAERASRCAIQMQLVIKEFIEAGEFPPLQTRIGIHTGSMLVGNLGSTKRFTYTAIGDSVNLASRLEGINKYFGTSILISENVVNDLSDQLNPLFLGKITVAGRVEAVKIYTLLEEKICEELQTLWLKGLEAYMLKDWFKATQIFREILNESELLAKASNLYLSEITRMKIEGVPEAWNGEIRFIKK</sequence>
<evidence type="ECO:0000256" key="1">
    <source>
        <dbReference type="SAM" id="Phobius"/>
    </source>
</evidence>
<feature type="non-terminal residue" evidence="3">
    <location>
        <position position="1"/>
    </location>
</feature>
<dbReference type="AlphaFoldDB" id="A0A7X9FTN8"/>
<dbReference type="PANTHER" id="PTHR43081">
    <property type="entry name" value="ADENYLATE CYCLASE, TERMINAL-DIFFERENTIATION SPECIFIC-RELATED"/>
    <property type="match status" value="1"/>
</dbReference>
<feature type="transmembrane region" description="Helical" evidence="1">
    <location>
        <begin position="219"/>
        <end position="240"/>
    </location>
</feature>
<dbReference type="PANTHER" id="PTHR43081:SF1">
    <property type="entry name" value="ADENYLATE CYCLASE, TERMINAL-DIFFERENTIATION SPECIFIC"/>
    <property type="match status" value="1"/>
</dbReference>
<dbReference type="Gene3D" id="3.30.70.1230">
    <property type="entry name" value="Nucleotide cyclase"/>
    <property type="match status" value="1"/>
</dbReference>
<dbReference type="GO" id="GO:0009190">
    <property type="term" value="P:cyclic nucleotide biosynthetic process"/>
    <property type="evidence" value="ECO:0007669"/>
    <property type="project" value="InterPro"/>
</dbReference>
<dbReference type="EMBL" id="JAAZON010000505">
    <property type="protein sequence ID" value="NMC63693.1"/>
    <property type="molecule type" value="Genomic_DNA"/>
</dbReference>
<evidence type="ECO:0000313" key="4">
    <source>
        <dbReference type="Proteomes" id="UP000524246"/>
    </source>
</evidence>
<feature type="transmembrane region" description="Helical" evidence="1">
    <location>
        <begin position="194"/>
        <end position="213"/>
    </location>
</feature>
<accession>A0A7X9FTN8</accession>
<dbReference type="SMART" id="SM00044">
    <property type="entry name" value="CYCc"/>
    <property type="match status" value="1"/>
</dbReference>
<evidence type="ECO:0000259" key="2">
    <source>
        <dbReference type="PROSITE" id="PS50125"/>
    </source>
</evidence>
<dbReference type="GO" id="GO:0004016">
    <property type="term" value="F:adenylate cyclase activity"/>
    <property type="evidence" value="ECO:0007669"/>
    <property type="project" value="UniProtKB-ARBA"/>
</dbReference>
<reference evidence="3 4" key="1">
    <citation type="journal article" date="2020" name="Biotechnol. Biofuels">
        <title>New insights from the biogas microbiome by comprehensive genome-resolved metagenomics of nearly 1600 species originating from multiple anaerobic digesters.</title>
        <authorList>
            <person name="Campanaro S."/>
            <person name="Treu L."/>
            <person name="Rodriguez-R L.M."/>
            <person name="Kovalovszki A."/>
            <person name="Ziels R.M."/>
            <person name="Maus I."/>
            <person name="Zhu X."/>
            <person name="Kougias P.G."/>
            <person name="Basile A."/>
            <person name="Luo G."/>
            <person name="Schluter A."/>
            <person name="Konstantinidis K.T."/>
            <person name="Angelidaki I."/>
        </authorList>
    </citation>
    <scope>NUCLEOTIDE SEQUENCE [LARGE SCALE GENOMIC DNA]</scope>
    <source>
        <strain evidence="3">AS27yjCOA_65</strain>
    </source>
</reference>
<dbReference type="PROSITE" id="PS50125">
    <property type="entry name" value="GUANYLATE_CYCLASE_2"/>
    <property type="match status" value="1"/>
</dbReference>
<organism evidence="3 4">
    <name type="scientific">SAR324 cluster bacterium</name>
    <dbReference type="NCBI Taxonomy" id="2024889"/>
    <lineage>
        <taxon>Bacteria</taxon>
        <taxon>Deltaproteobacteria</taxon>
        <taxon>SAR324 cluster</taxon>
    </lineage>
</organism>
<dbReference type="SUPFAM" id="SSF55073">
    <property type="entry name" value="Nucleotide cyclase"/>
    <property type="match status" value="1"/>
</dbReference>
<proteinExistence type="predicted"/>
<dbReference type="Pfam" id="PF05226">
    <property type="entry name" value="CHASE2"/>
    <property type="match status" value="1"/>
</dbReference>
<dbReference type="Pfam" id="PF00211">
    <property type="entry name" value="Guanylate_cyc"/>
    <property type="match status" value="1"/>
</dbReference>
<dbReference type="InterPro" id="IPR050697">
    <property type="entry name" value="Adenylyl/Guanylyl_Cyclase_3/4"/>
</dbReference>
<dbReference type="SMART" id="SM01080">
    <property type="entry name" value="CHASE2"/>
    <property type="match status" value="1"/>
</dbReference>
<name>A0A7X9FTN8_9DELT</name>
<dbReference type="GO" id="GO:0035556">
    <property type="term" value="P:intracellular signal transduction"/>
    <property type="evidence" value="ECO:0007669"/>
    <property type="project" value="InterPro"/>
</dbReference>
<keyword evidence="1" id="KW-0812">Transmembrane</keyword>